<dbReference type="InterPro" id="IPR009003">
    <property type="entry name" value="Peptidase_S1_PA"/>
</dbReference>
<dbReference type="OrthoDB" id="4698860at2"/>
<feature type="chain" id="PRO_5039385139" evidence="1">
    <location>
        <begin position="20"/>
        <end position="215"/>
    </location>
</feature>
<evidence type="ECO:0000313" key="3">
    <source>
        <dbReference type="Proteomes" id="UP000324701"/>
    </source>
</evidence>
<dbReference type="Gene3D" id="2.40.10.10">
    <property type="entry name" value="Trypsin-like serine proteases"/>
    <property type="match status" value="2"/>
</dbReference>
<accession>A0A5B1B806</accession>
<dbReference type="GO" id="GO:0006508">
    <property type="term" value="P:proteolysis"/>
    <property type="evidence" value="ECO:0007669"/>
    <property type="project" value="UniProtKB-KW"/>
</dbReference>
<gene>
    <name evidence="2" type="ORF">F0Q45_25385</name>
</gene>
<dbReference type="AlphaFoldDB" id="A0A5B1B806"/>
<protein>
    <submittedName>
        <fullName evidence="2">Serine protease</fullName>
    </submittedName>
</protein>
<keyword evidence="2" id="KW-0378">Hydrolase</keyword>
<dbReference type="InterPro" id="IPR043504">
    <property type="entry name" value="Peptidase_S1_PA_chymotrypsin"/>
</dbReference>
<feature type="signal peptide" evidence="1">
    <location>
        <begin position="1"/>
        <end position="19"/>
    </location>
</feature>
<dbReference type="GO" id="GO:0008233">
    <property type="term" value="F:peptidase activity"/>
    <property type="evidence" value="ECO:0007669"/>
    <property type="project" value="UniProtKB-KW"/>
</dbReference>
<comment type="caution">
    <text evidence="2">The sequence shown here is derived from an EMBL/GenBank/DDBJ whole genome shotgun (WGS) entry which is preliminary data.</text>
</comment>
<proteinExistence type="predicted"/>
<sequence>MLAAVLAAAALAAAPPATADAGTVSPGDRVDYVNPDGSAQFCTIGHVYTGPDLHTYAVTAGHCRTTAGGYARDTTTGVSGAFIRAVTVPPRTGGPDYGLIDFGLASLPVSFIGELPAIPDRREPRPGQRVCFTGVSSGRHCGGQIVAVHGSDQYLTTGLPAGVPGDSGGPVWIQEDRGRAARIIGIWLGQKITGGGAEYGRFASLAEGLRLLGAA</sequence>
<dbReference type="Proteomes" id="UP000324701">
    <property type="component" value="Unassembled WGS sequence"/>
</dbReference>
<keyword evidence="3" id="KW-1185">Reference proteome</keyword>
<evidence type="ECO:0000313" key="2">
    <source>
        <dbReference type="EMBL" id="KAA1243790.1"/>
    </source>
</evidence>
<reference evidence="2 3" key="1">
    <citation type="submission" date="2019-09" db="EMBL/GenBank/DDBJ databases">
        <title>Report of infection by Mycobacterium simiae a patient suffering from pulmonary tuberculosis.</title>
        <authorList>
            <person name="Mohanty P.S."/>
            <person name="Bansal A.K."/>
            <person name="Singh H."/>
            <person name="Sharma S."/>
            <person name="Patil S.A."/>
            <person name="Upadhaya P."/>
            <person name="Singh P.K."/>
            <person name="Kumar D."/>
            <person name="Kumar S."/>
            <person name="Singh R.K."/>
            <person name="Chaudhary B."/>
        </authorList>
    </citation>
    <scope>NUCLEOTIDE SEQUENCE [LARGE SCALE GENOMIC DNA]</scope>
    <source>
        <strain evidence="2 3">JAL-560-SIM</strain>
    </source>
</reference>
<name>A0A5B1B806_MYCSI</name>
<organism evidence="2 3">
    <name type="scientific">Mycobacterium simiae</name>
    <name type="common">Mycobacterium habana</name>
    <dbReference type="NCBI Taxonomy" id="1784"/>
    <lineage>
        <taxon>Bacteria</taxon>
        <taxon>Bacillati</taxon>
        <taxon>Actinomycetota</taxon>
        <taxon>Actinomycetes</taxon>
        <taxon>Mycobacteriales</taxon>
        <taxon>Mycobacteriaceae</taxon>
        <taxon>Mycobacterium</taxon>
        <taxon>Mycobacterium simiae complex</taxon>
    </lineage>
</organism>
<evidence type="ECO:0000256" key="1">
    <source>
        <dbReference type="SAM" id="SignalP"/>
    </source>
</evidence>
<keyword evidence="1" id="KW-0732">Signal</keyword>
<dbReference type="EMBL" id="VTZN01000326">
    <property type="protein sequence ID" value="KAA1243790.1"/>
    <property type="molecule type" value="Genomic_DNA"/>
</dbReference>
<keyword evidence="2" id="KW-0645">Protease</keyword>
<dbReference type="SUPFAM" id="SSF50494">
    <property type="entry name" value="Trypsin-like serine proteases"/>
    <property type="match status" value="1"/>
</dbReference>